<organism evidence="1 2">
    <name type="scientific">Pseudoalteromonas luteoviolacea (strain 2ta16)</name>
    <dbReference type="NCBI Taxonomy" id="1353533"/>
    <lineage>
        <taxon>Bacteria</taxon>
        <taxon>Pseudomonadati</taxon>
        <taxon>Pseudomonadota</taxon>
        <taxon>Gammaproteobacteria</taxon>
        <taxon>Alteromonadales</taxon>
        <taxon>Pseudoalteromonadaceae</taxon>
        <taxon>Pseudoalteromonas</taxon>
    </lineage>
</organism>
<protein>
    <recommendedName>
        <fullName evidence="3">Lipoprotein</fullName>
    </recommendedName>
</protein>
<gene>
    <name evidence="1" type="ORF">PL2TA16_01327</name>
</gene>
<name>V4H0J2_PSEL2</name>
<comment type="caution">
    <text evidence="1">The sequence shown here is derived from an EMBL/GenBank/DDBJ whole genome shotgun (WGS) entry which is preliminary data.</text>
</comment>
<dbReference type="PATRIC" id="fig|1353533.3.peg.4745"/>
<evidence type="ECO:0000313" key="1">
    <source>
        <dbReference type="EMBL" id="ESP90936.1"/>
    </source>
</evidence>
<evidence type="ECO:0008006" key="3">
    <source>
        <dbReference type="Google" id="ProtNLM"/>
    </source>
</evidence>
<reference evidence="1 2" key="1">
    <citation type="submission" date="2013-07" db="EMBL/GenBank/DDBJ databases">
        <title>Draft genome sequence of Pseudoalteromonas luteoviolacea 2ta16.</title>
        <authorList>
            <person name="Allen E.E."/>
            <person name="Azam F."/>
            <person name="Podell S."/>
        </authorList>
    </citation>
    <scope>NUCLEOTIDE SEQUENCE [LARGE SCALE GENOMIC DNA]</scope>
    <source>
        <strain evidence="1 2">2ta16</strain>
    </source>
</reference>
<dbReference type="Proteomes" id="UP000017820">
    <property type="component" value="Unassembled WGS sequence"/>
</dbReference>
<dbReference type="RefSeq" id="WP_023401582.1">
    <property type="nucleotide sequence ID" value="NZ_AUSV01000133.1"/>
</dbReference>
<dbReference type="AlphaFoldDB" id="V4H0J2"/>
<sequence>MIKVLVFLVILTLAGCGTPQLYNPNNIDKHELATLKTEAGKEIFVTDNYVVWILYIYDVNHSEITNRSSLSAKINEISLPKGVYRIAAECVKRRYIATPSAVFAIEASKTYEVFCDMIQDENSSGMAVDSKVQLKIKEVK</sequence>
<dbReference type="EMBL" id="AUSV01000133">
    <property type="protein sequence ID" value="ESP90936.1"/>
    <property type="molecule type" value="Genomic_DNA"/>
</dbReference>
<dbReference type="GeneID" id="29918964"/>
<proteinExistence type="predicted"/>
<accession>V4H0J2</accession>
<dbReference type="PROSITE" id="PS51257">
    <property type="entry name" value="PROKAR_LIPOPROTEIN"/>
    <property type="match status" value="1"/>
</dbReference>
<evidence type="ECO:0000313" key="2">
    <source>
        <dbReference type="Proteomes" id="UP000017820"/>
    </source>
</evidence>